<evidence type="ECO:0000256" key="1">
    <source>
        <dbReference type="SAM" id="MobiDB-lite"/>
    </source>
</evidence>
<dbReference type="InParanoid" id="A0A1X7TR07"/>
<evidence type="ECO:0000313" key="2">
    <source>
        <dbReference type="EnsemblMetazoa" id="Aqu2.1.17518_001"/>
    </source>
</evidence>
<reference evidence="2" key="1">
    <citation type="submission" date="2017-05" db="UniProtKB">
        <authorList>
            <consortium name="EnsemblMetazoa"/>
        </authorList>
    </citation>
    <scope>IDENTIFICATION</scope>
</reference>
<organism evidence="2">
    <name type="scientific">Amphimedon queenslandica</name>
    <name type="common">Sponge</name>
    <dbReference type="NCBI Taxonomy" id="400682"/>
    <lineage>
        <taxon>Eukaryota</taxon>
        <taxon>Metazoa</taxon>
        <taxon>Porifera</taxon>
        <taxon>Demospongiae</taxon>
        <taxon>Heteroscleromorpha</taxon>
        <taxon>Haplosclerida</taxon>
        <taxon>Niphatidae</taxon>
        <taxon>Amphimedon</taxon>
    </lineage>
</organism>
<dbReference type="EnsemblMetazoa" id="Aqu2.1.17518_001">
    <property type="protein sequence ID" value="Aqu2.1.17518_001"/>
    <property type="gene ID" value="Aqu2.1.17518"/>
</dbReference>
<sequence length="199" mass="22712">MASNGDAGFMVSAESLHTTRVKEINYDGEEIYEGEERTDDDNDREEGKKKQEEEEEGVSGPTTRSIRNQVITGHGNSHTQSFKQALTEVSVLSDVLQIVHNHHQYLSLDPVYVNKKYTLPPSYLYQIKKKVRFAKAGAKDKQKVDPEEPWKLVSYHSLEVLIYGCVSVVEEVCLLIHWINVPSHSMHLRLELRHSVILP</sequence>
<proteinExistence type="predicted"/>
<accession>A0A1X7TR07</accession>
<feature type="compositionally biased region" description="Acidic residues" evidence="1">
    <location>
        <begin position="26"/>
        <end position="44"/>
    </location>
</feature>
<dbReference type="AlphaFoldDB" id="A0A1X7TR07"/>
<dbReference type="OrthoDB" id="6513871at2759"/>
<name>A0A1X7TR07_AMPQE</name>
<feature type="region of interest" description="Disordered" evidence="1">
    <location>
        <begin position="1"/>
        <end position="66"/>
    </location>
</feature>
<protein>
    <submittedName>
        <fullName evidence="2">Uncharacterized protein</fullName>
    </submittedName>
</protein>